<evidence type="ECO:0000256" key="2">
    <source>
        <dbReference type="ARBA" id="ARBA00022692"/>
    </source>
</evidence>
<dbReference type="EMBL" id="AMQN01027095">
    <property type="status" value="NOT_ANNOTATED_CDS"/>
    <property type="molecule type" value="Genomic_DNA"/>
</dbReference>
<organism evidence="9">
    <name type="scientific">Capitella teleta</name>
    <name type="common">Polychaete worm</name>
    <dbReference type="NCBI Taxonomy" id="283909"/>
    <lineage>
        <taxon>Eukaryota</taxon>
        <taxon>Metazoa</taxon>
        <taxon>Spiralia</taxon>
        <taxon>Lophotrochozoa</taxon>
        <taxon>Annelida</taxon>
        <taxon>Polychaeta</taxon>
        <taxon>Sedentaria</taxon>
        <taxon>Scolecida</taxon>
        <taxon>Capitellidae</taxon>
        <taxon>Capitella</taxon>
    </lineage>
</organism>
<dbReference type="Gene3D" id="6.10.140.2140">
    <property type="match status" value="1"/>
</dbReference>
<evidence type="ECO:0000256" key="6">
    <source>
        <dbReference type="SAM" id="Phobius"/>
    </source>
</evidence>
<evidence type="ECO:0000259" key="8">
    <source>
        <dbReference type="Pfam" id="PF26002"/>
    </source>
</evidence>
<dbReference type="InterPro" id="IPR058781">
    <property type="entry name" value="HH_AprE-like"/>
</dbReference>
<reference evidence="10" key="3">
    <citation type="submission" date="2015-06" db="UniProtKB">
        <authorList>
            <consortium name="EnsemblMetazoa"/>
        </authorList>
    </citation>
    <scope>IDENTIFICATION</scope>
</reference>
<feature type="coiled-coil region" evidence="5">
    <location>
        <begin position="93"/>
        <end position="200"/>
    </location>
</feature>
<reference evidence="9 11" key="2">
    <citation type="journal article" date="2013" name="Nature">
        <title>Insights into bilaterian evolution from three spiralian genomes.</title>
        <authorList>
            <person name="Simakov O."/>
            <person name="Marletaz F."/>
            <person name="Cho S.J."/>
            <person name="Edsinger-Gonzales E."/>
            <person name="Havlak P."/>
            <person name="Hellsten U."/>
            <person name="Kuo D.H."/>
            <person name="Larsson T."/>
            <person name="Lv J."/>
            <person name="Arendt D."/>
            <person name="Savage R."/>
            <person name="Osoegawa K."/>
            <person name="de Jong P."/>
            <person name="Grimwood J."/>
            <person name="Chapman J.A."/>
            <person name="Shapiro H."/>
            <person name="Aerts A."/>
            <person name="Otillar R.P."/>
            <person name="Terry A.Y."/>
            <person name="Boore J.L."/>
            <person name="Grigoriev I.V."/>
            <person name="Lindberg D.R."/>
            <person name="Seaver E.C."/>
            <person name="Weisblat D.A."/>
            <person name="Putnam N.H."/>
            <person name="Rokhsar D.S."/>
        </authorList>
    </citation>
    <scope>NUCLEOTIDE SEQUENCE</scope>
    <source>
        <strain evidence="9 11">I ESC-2004</strain>
    </source>
</reference>
<keyword evidence="5" id="KW-0175">Coiled coil</keyword>
<evidence type="ECO:0000256" key="5">
    <source>
        <dbReference type="SAM" id="Coils"/>
    </source>
</evidence>
<keyword evidence="3 6" id="KW-1133">Transmembrane helix</keyword>
<proteinExistence type="predicted"/>
<keyword evidence="4 6" id="KW-0472">Membrane</keyword>
<feature type="domain" description="AprE-like beta-barrel" evidence="8">
    <location>
        <begin position="270"/>
        <end position="332"/>
    </location>
</feature>
<keyword evidence="2 6" id="KW-0812">Transmembrane</keyword>
<feature type="domain" description="AprE-like long alpha-helical hairpin" evidence="7">
    <location>
        <begin position="103"/>
        <end position="212"/>
    </location>
</feature>
<dbReference type="InterPro" id="IPR058982">
    <property type="entry name" value="Beta-barrel_AprE"/>
</dbReference>
<protein>
    <submittedName>
        <fullName evidence="9 10">Uncharacterized protein</fullName>
    </submittedName>
</protein>
<name>R7U5G0_CAPTE</name>
<dbReference type="Proteomes" id="UP000014760">
    <property type="component" value="Unassembled WGS sequence"/>
</dbReference>
<dbReference type="Pfam" id="PF25994">
    <property type="entry name" value="HH_AprE"/>
    <property type="match status" value="1"/>
</dbReference>
<evidence type="ECO:0000259" key="7">
    <source>
        <dbReference type="Pfam" id="PF25994"/>
    </source>
</evidence>
<dbReference type="OMA" id="GTEMPII"/>
<dbReference type="EnsemblMetazoa" id="CapteT102311">
    <property type="protein sequence ID" value="CapteP102311"/>
    <property type="gene ID" value="CapteG102311"/>
</dbReference>
<evidence type="ECO:0000256" key="3">
    <source>
        <dbReference type="ARBA" id="ARBA00022989"/>
    </source>
</evidence>
<dbReference type="Gene3D" id="2.40.30.170">
    <property type="match status" value="1"/>
</dbReference>
<dbReference type="PANTHER" id="PTHR30386">
    <property type="entry name" value="MEMBRANE FUSION SUBUNIT OF EMRAB-TOLC MULTIDRUG EFFLUX PUMP"/>
    <property type="match status" value="1"/>
</dbReference>
<dbReference type="GO" id="GO:0016020">
    <property type="term" value="C:membrane"/>
    <property type="evidence" value="ECO:0007669"/>
    <property type="project" value="UniProtKB-SubCell"/>
</dbReference>
<accession>R7U5G0</accession>
<dbReference type="Gene3D" id="2.40.50.100">
    <property type="match status" value="1"/>
</dbReference>
<dbReference type="Pfam" id="PF26002">
    <property type="entry name" value="Beta-barrel_AprE"/>
    <property type="match status" value="1"/>
</dbReference>
<comment type="subcellular location">
    <subcellularLocation>
        <location evidence="1">Membrane</location>
        <topology evidence="1">Single-pass membrane protein</topology>
    </subcellularLocation>
</comment>
<keyword evidence="11" id="KW-1185">Reference proteome</keyword>
<evidence type="ECO:0000313" key="9">
    <source>
        <dbReference type="EMBL" id="ELT98365.1"/>
    </source>
</evidence>
<sequence>MDITITSRWFVWVMVFFIVTLIVWSCLAKMDETVTGHGRVIPFNRVQEIQSLDGGTLKSVHVREGEFVHAGALLLQIDETRYHSSFRVNESELEGLQGAIARLDSELALMNERMAALKSQVAILDQQVVQKQHELNELREKVKTLARSLQLTDEELSLKKPLANDGVITRVEIISLERRVNELQGELTNAQLMVIRLESALTESMGQLQDSRDRLGKLLEGQAGLEDRVRKAVLYAPVDGLVKTVNVHTEGSVILPGSTVVEIVPAKDPLVFEARFQPADIAFLQSGQPALVKLTAYEFAAFGSFHGHVDTVSADTLDDEKGQPYYRVRILLSGN</sequence>
<gene>
    <name evidence="9" type="ORF">CAPTEDRAFT_102311</name>
</gene>
<feature type="non-terminal residue" evidence="9">
    <location>
        <position position="335"/>
    </location>
</feature>
<dbReference type="PANTHER" id="PTHR30386:SF26">
    <property type="entry name" value="TRANSPORT PROTEIN COMB"/>
    <property type="match status" value="1"/>
</dbReference>
<feature type="transmembrane region" description="Helical" evidence="6">
    <location>
        <begin position="9"/>
        <end position="30"/>
    </location>
</feature>
<dbReference type="HOGENOM" id="CLU_023976_8_0_1"/>
<reference evidence="11" key="1">
    <citation type="submission" date="2012-12" db="EMBL/GenBank/DDBJ databases">
        <authorList>
            <person name="Hellsten U."/>
            <person name="Grimwood J."/>
            <person name="Chapman J.A."/>
            <person name="Shapiro H."/>
            <person name="Aerts A."/>
            <person name="Otillar R.P."/>
            <person name="Terry A.Y."/>
            <person name="Boore J.L."/>
            <person name="Simakov O."/>
            <person name="Marletaz F."/>
            <person name="Cho S.-J."/>
            <person name="Edsinger-Gonzales E."/>
            <person name="Havlak P."/>
            <person name="Kuo D.-H."/>
            <person name="Larsson T."/>
            <person name="Lv J."/>
            <person name="Arendt D."/>
            <person name="Savage R."/>
            <person name="Osoegawa K."/>
            <person name="de Jong P."/>
            <person name="Lindberg D.R."/>
            <person name="Seaver E.C."/>
            <person name="Weisblat D.A."/>
            <person name="Putnam N.H."/>
            <person name="Grigoriev I.V."/>
            <person name="Rokhsar D.S."/>
        </authorList>
    </citation>
    <scope>NUCLEOTIDE SEQUENCE</scope>
    <source>
        <strain evidence="11">I ESC-2004</strain>
    </source>
</reference>
<dbReference type="PRINTS" id="PR01490">
    <property type="entry name" value="RTXTOXIND"/>
</dbReference>
<dbReference type="InterPro" id="IPR050739">
    <property type="entry name" value="MFP"/>
</dbReference>
<evidence type="ECO:0000313" key="10">
    <source>
        <dbReference type="EnsemblMetazoa" id="CapteP102311"/>
    </source>
</evidence>
<evidence type="ECO:0000313" key="11">
    <source>
        <dbReference type="Proteomes" id="UP000014760"/>
    </source>
</evidence>
<dbReference type="AlphaFoldDB" id="R7U5G0"/>
<dbReference type="SUPFAM" id="SSF111369">
    <property type="entry name" value="HlyD-like secretion proteins"/>
    <property type="match status" value="1"/>
</dbReference>
<dbReference type="OrthoDB" id="8114755at2759"/>
<evidence type="ECO:0000256" key="4">
    <source>
        <dbReference type="ARBA" id="ARBA00023136"/>
    </source>
</evidence>
<evidence type="ECO:0000256" key="1">
    <source>
        <dbReference type="ARBA" id="ARBA00004167"/>
    </source>
</evidence>
<dbReference type="EMBL" id="KB308005">
    <property type="protein sequence ID" value="ELT98365.1"/>
    <property type="molecule type" value="Genomic_DNA"/>
</dbReference>